<organism evidence="1 2">
    <name type="scientific">Glossina morsitans morsitans</name>
    <name type="common">Savannah tsetse fly</name>
    <dbReference type="NCBI Taxonomy" id="37546"/>
    <lineage>
        <taxon>Eukaryota</taxon>
        <taxon>Metazoa</taxon>
        <taxon>Ecdysozoa</taxon>
        <taxon>Arthropoda</taxon>
        <taxon>Hexapoda</taxon>
        <taxon>Insecta</taxon>
        <taxon>Pterygota</taxon>
        <taxon>Neoptera</taxon>
        <taxon>Endopterygota</taxon>
        <taxon>Diptera</taxon>
        <taxon>Brachycera</taxon>
        <taxon>Muscomorpha</taxon>
        <taxon>Hippoboscoidea</taxon>
        <taxon>Glossinidae</taxon>
        <taxon>Glossina</taxon>
    </lineage>
</organism>
<dbReference type="AlphaFoldDB" id="A0A1B0G4A1"/>
<evidence type="ECO:0000313" key="1">
    <source>
        <dbReference type="EnsemblMetazoa" id="GMOY008148-PA"/>
    </source>
</evidence>
<protein>
    <submittedName>
        <fullName evidence="1">Uncharacterized protein</fullName>
    </submittedName>
</protein>
<dbReference type="Proteomes" id="UP000092444">
    <property type="component" value="Unassembled WGS sequence"/>
</dbReference>
<evidence type="ECO:0000313" key="2">
    <source>
        <dbReference type="Proteomes" id="UP000092444"/>
    </source>
</evidence>
<accession>A0A1B0G4A1</accession>
<name>A0A1B0G4A1_GLOMM</name>
<sequence length="80" mass="8762">MLINIPCDVIPSIFRIVDAPRPPTQRCLKLNLGVISGDCVVQADLSLAPDIGNEIAEIFPQSTSNQFVTSCWLSVFVAFR</sequence>
<proteinExistence type="predicted"/>
<dbReference type="EnsemblMetazoa" id="GMOY008148-RA">
    <property type="protein sequence ID" value="GMOY008148-PA"/>
    <property type="gene ID" value="GMOY008148"/>
</dbReference>
<keyword evidence="2" id="KW-1185">Reference proteome</keyword>
<dbReference type="EMBL" id="CCAG010004946">
    <property type="status" value="NOT_ANNOTATED_CDS"/>
    <property type="molecule type" value="Genomic_DNA"/>
</dbReference>
<dbReference type="VEuPathDB" id="VectorBase:GMOY008148"/>
<reference evidence="1" key="1">
    <citation type="submission" date="2020-05" db="UniProtKB">
        <authorList>
            <consortium name="EnsemblMetazoa"/>
        </authorList>
    </citation>
    <scope>IDENTIFICATION</scope>
    <source>
        <strain evidence="1">Yale</strain>
    </source>
</reference>